<evidence type="ECO:0000313" key="10">
    <source>
        <dbReference type="Proteomes" id="UP000515204"/>
    </source>
</evidence>
<keyword evidence="2 7" id="KW-0547">Nucleotide-binding</keyword>
<dbReference type="FunFam" id="3.40.50.300:FF:000559">
    <property type="entry name" value="Nuclear/nucleolar GTPase 2"/>
    <property type="match status" value="1"/>
</dbReference>
<name>A0A6P3XWL2_DINQU</name>
<dbReference type="PRINTS" id="PR00326">
    <property type="entry name" value="GTP1OBG"/>
</dbReference>
<evidence type="ECO:0000256" key="3">
    <source>
        <dbReference type="ARBA" id="ARBA00023134"/>
    </source>
</evidence>
<feature type="compositionally biased region" description="Acidic residues" evidence="8">
    <location>
        <begin position="547"/>
        <end position="562"/>
    </location>
</feature>
<accession>A0A6P3XWL2</accession>
<dbReference type="InterPro" id="IPR023179">
    <property type="entry name" value="GTP-bd_ortho_bundle_sf"/>
</dbReference>
<evidence type="ECO:0000256" key="2">
    <source>
        <dbReference type="ARBA" id="ARBA00022741"/>
    </source>
</evidence>
<gene>
    <name evidence="11 12" type="primary">LOC106748409</name>
</gene>
<dbReference type="RefSeq" id="XP_014482364.1">
    <property type="nucleotide sequence ID" value="XM_014626878.1"/>
</dbReference>
<comment type="subcellular location">
    <subcellularLocation>
        <location evidence="1 7">Nucleus</location>
        <location evidence="1 7">Nucleolus</location>
    </subcellularLocation>
</comment>
<dbReference type="PANTHER" id="PTHR11089">
    <property type="entry name" value="GTP-BINDING PROTEIN-RELATED"/>
    <property type="match status" value="1"/>
</dbReference>
<dbReference type="InterPro" id="IPR012971">
    <property type="entry name" value="NOG2_N_dom"/>
</dbReference>
<dbReference type="GO" id="GO:0005730">
    <property type="term" value="C:nucleolus"/>
    <property type="evidence" value="ECO:0007669"/>
    <property type="project" value="UniProtKB-SubCell"/>
</dbReference>
<evidence type="ECO:0000259" key="9">
    <source>
        <dbReference type="PROSITE" id="PS51721"/>
    </source>
</evidence>
<organism evidence="10 12">
    <name type="scientific">Dinoponera quadriceps</name>
    <name type="common">South American ant</name>
    <dbReference type="NCBI Taxonomy" id="609295"/>
    <lineage>
        <taxon>Eukaryota</taxon>
        <taxon>Metazoa</taxon>
        <taxon>Ecdysozoa</taxon>
        <taxon>Arthropoda</taxon>
        <taxon>Hexapoda</taxon>
        <taxon>Insecta</taxon>
        <taxon>Pterygota</taxon>
        <taxon>Neoptera</taxon>
        <taxon>Endopterygota</taxon>
        <taxon>Hymenoptera</taxon>
        <taxon>Apocrita</taxon>
        <taxon>Aculeata</taxon>
        <taxon>Formicoidea</taxon>
        <taxon>Formicidae</taxon>
        <taxon>Ponerinae</taxon>
        <taxon>Ponerini</taxon>
        <taxon>Dinoponera</taxon>
    </lineage>
</organism>
<dbReference type="FunFam" id="1.10.1580.10:FF:000001">
    <property type="entry name" value="Nucleolar GTP-binding protein 2"/>
    <property type="match status" value="1"/>
</dbReference>
<feature type="region of interest" description="Disordered" evidence="8">
    <location>
        <begin position="544"/>
        <end position="627"/>
    </location>
</feature>
<dbReference type="Gene3D" id="1.10.1580.10">
    <property type="match status" value="1"/>
</dbReference>
<dbReference type="SUPFAM" id="SSF52540">
    <property type="entry name" value="P-loop containing nucleoside triphosphate hydrolases"/>
    <property type="match status" value="1"/>
</dbReference>
<proteinExistence type="inferred from homology"/>
<reference evidence="11 12" key="1">
    <citation type="submission" date="2025-04" db="UniProtKB">
        <authorList>
            <consortium name="RefSeq"/>
        </authorList>
    </citation>
    <scope>IDENTIFICATION</scope>
</reference>
<dbReference type="InterPro" id="IPR050755">
    <property type="entry name" value="TRAFAC_YlqF/YawG_RiboMat"/>
</dbReference>
<dbReference type="PANTHER" id="PTHR11089:SF9">
    <property type="entry name" value="NUCLEOLAR GTP-BINDING PROTEIN 2"/>
    <property type="match status" value="1"/>
</dbReference>
<evidence type="ECO:0000256" key="7">
    <source>
        <dbReference type="RuleBase" id="RU364023"/>
    </source>
</evidence>
<evidence type="ECO:0000256" key="5">
    <source>
        <dbReference type="ARBA" id="ARBA00054763"/>
    </source>
</evidence>
<dbReference type="RefSeq" id="XP_014482363.1">
    <property type="nucleotide sequence ID" value="XM_014626877.1"/>
</dbReference>
<dbReference type="Pfam" id="PF08153">
    <property type="entry name" value="NGP1NT"/>
    <property type="match status" value="1"/>
</dbReference>
<feature type="compositionally biased region" description="Basic and acidic residues" evidence="8">
    <location>
        <begin position="563"/>
        <end position="576"/>
    </location>
</feature>
<feature type="compositionally biased region" description="Low complexity" evidence="8">
    <location>
        <begin position="577"/>
        <end position="588"/>
    </location>
</feature>
<dbReference type="InterPro" id="IPR027417">
    <property type="entry name" value="P-loop_NTPase"/>
</dbReference>
<comment type="similarity">
    <text evidence="7">Belongs to the TRAFAC class YlqF/YawG GTPase family. NOG2 subfamily.</text>
</comment>
<sequence>MAKSRATNKPPRKEGFNRSGHSMNPERPTEGLKGVAKVRTKATIKRLQMYRNQKPKRNRVGKIISPAPFQGWNKSGTMSRVEPSQRWFGNSRVISQNALQKFQAELGAAMKDPYKVVMKPTQLPVTLLQQKAANARVHLLDTESFESVFGPKKVRKRPNLMVTSYNELQKLAEEKEDTYSKDKDTKDHDLIREDTGVKDAQRDWVMAAGQSKRIWNELYKVIDSSDVVLQILDARDPLGTRSPPVEKYLKTEKSYKHLIFILNKVDLVPTWVTQRWVAILSKEYPTVAFHASLTHPFGKGSLINLLRQFAKLHVDKKQISVGFIGYPNTGKSSIINTLRSKKVCKVAPIAGETKVWQYITLMRRIYLIDCPGVVYPSAETDTEKVLKGVVRVELVQNPEDYVSSVLERVKPEYMRKTYKIEEWEDHVDFLEKLARRTGKLLKKGEPDVTIAARMVLNDWQRGKLPFYVPPIGFEEPLSKQQVTSNKTRDDNTAEAIDNGEIGKVDNSSKQEPVNNQITVMQNFKKIRVGLLYSGDDVRNDLYADQSLEVEDENSTESESADESELKDSSRTTEDKSNVNPQEPNNSNNLEDKKCYETEGKKSKDDVEKNDGNVERKVSAGGDDNECSDAEIHLPVEQDNLKQSVFDIVDKNYDSSDSETTRMECSSGTFVVSSVRSVGSAKTSEKKLTSKQRRAIERADRRKKVGSNFYEVMNVKNRNRNRKIPKVKRK</sequence>
<dbReference type="KEGG" id="dqu:106748409"/>
<feature type="region of interest" description="Disordered" evidence="8">
    <location>
        <begin position="1"/>
        <end position="37"/>
    </location>
</feature>
<dbReference type="InterPro" id="IPR006073">
    <property type="entry name" value="GTP-bd"/>
</dbReference>
<comment type="subunit">
    <text evidence="6">Interacts with LYAR and RPL23A. Interacts with the nuclear importin-beta receptor and, at a lower extent, with importin-alpha.</text>
</comment>
<feature type="compositionally biased region" description="Basic and acidic residues" evidence="8">
    <location>
        <begin position="589"/>
        <end position="617"/>
    </location>
</feature>
<evidence type="ECO:0000256" key="6">
    <source>
        <dbReference type="ARBA" id="ARBA00065814"/>
    </source>
</evidence>
<dbReference type="CTD" id="36989"/>
<evidence type="ECO:0000256" key="1">
    <source>
        <dbReference type="ARBA" id="ARBA00004604"/>
    </source>
</evidence>
<feature type="region of interest" description="Disordered" evidence="8">
    <location>
        <begin position="478"/>
        <end position="513"/>
    </location>
</feature>
<dbReference type="OrthoDB" id="444945at2759"/>
<feature type="domain" description="CP-type G" evidence="9">
    <location>
        <begin position="215"/>
        <end position="376"/>
    </location>
</feature>
<dbReference type="Proteomes" id="UP000515204">
    <property type="component" value="Unplaced"/>
</dbReference>
<comment type="function">
    <text evidence="5">GTPase that associates with pre-60S ribosomal subunits in the nucleolus and is required for their nuclear export and maturation. May promote cell proliferation possibly by increasing p53/TP53 protein levels, and consequently those of its downstream product CDKN1A/p21, and decreasing RPL23A protein levels.</text>
</comment>
<evidence type="ECO:0000313" key="12">
    <source>
        <dbReference type="RefSeq" id="XP_014482364.1"/>
    </source>
</evidence>
<dbReference type="GeneID" id="106748409"/>
<dbReference type="InterPro" id="IPR030378">
    <property type="entry name" value="G_CP_dom"/>
</dbReference>
<dbReference type="Pfam" id="PF01926">
    <property type="entry name" value="MMR_HSR1"/>
    <property type="match status" value="1"/>
</dbReference>
<dbReference type="CDD" id="cd01858">
    <property type="entry name" value="NGP_1"/>
    <property type="match status" value="1"/>
</dbReference>
<evidence type="ECO:0000313" key="11">
    <source>
        <dbReference type="RefSeq" id="XP_014482363.1"/>
    </source>
</evidence>
<dbReference type="Gene3D" id="3.40.50.300">
    <property type="entry name" value="P-loop containing nucleotide triphosphate hydrolases"/>
    <property type="match status" value="1"/>
</dbReference>
<keyword evidence="10" id="KW-1185">Reference proteome</keyword>
<dbReference type="InterPro" id="IPR024929">
    <property type="entry name" value="GNL2_CP_dom"/>
</dbReference>
<dbReference type="AlphaFoldDB" id="A0A6P3XWL2"/>
<dbReference type="GO" id="GO:0005525">
    <property type="term" value="F:GTP binding"/>
    <property type="evidence" value="ECO:0007669"/>
    <property type="project" value="UniProtKB-KW"/>
</dbReference>
<dbReference type="PROSITE" id="PS51721">
    <property type="entry name" value="G_CP"/>
    <property type="match status" value="1"/>
</dbReference>
<protein>
    <recommendedName>
        <fullName evidence="7">Nucleolar GTP-binding protein 2</fullName>
    </recommendedName>
</protein>
<evidence type="ECO:0000256" key="8">
    <source>
        <dbReference type="SAM" id="MobiDB-lite"/>
    </source>
</evidence>
<keyword evidence="4 7" id="KW-0539">Nucleus</keyword>
<keyword evidence="3 7" id="KW-0342">GTP-binding</keyword>
<evidence type="ECO:0000256" key="4">
    <source>
        <dbReference type="ARBA" id="ARBA00023242"/>
    </source>
</evidence>